<dbReference type="InterPro" id="IPR006015">
    <property type="entry name" value="Universal_stress_UspA"/>
</dbReference>
<evidence type="ECO:0000256" key="1">
    <source>
        <dbReference type="ARBA" id="ARBA00008791"/>
    </source>
</evidence>
<dbReference type="InterPro" id="IPR006016">
    <property type="entry name" value="UspA"/>
</dbReference>
<name>A0A1J4NAG6_9ACTN</name>
<comment type="caution">
    <text evidence="4">The sequence shown here is derived from an EMBL/GenBank/DDBJ whole genome shotgun (WGS) entry which is preliminary data.</text>
</comment>
<reference evidence="4" key="1">
    <citation type="submission" date="2016-10" db="EMBL/GenBank/DDBJ databases">
        <title>Draft Genome Sequence of Nocardioides luteus Strain BAFB, an Alkane-Degrading Bacterium Isolated from JP-7 Polluted Soil.</title>
        <authorList>
            <person name="Brown L."/>
            <person name="Ruiz O.N."/>
            <person name="Gunasekera T."/>
        </authorList>
    </citation>
    <scope>NUCLEOTIDE SEQUENCE [LARGE SCALE GENOMIC DNA]</scope>
    <source>
        <strain evidence="4">BAFB</strain>
    </source>
</reference>
<dbReference type="Proteomes" id="UP000033772">
    <property type="component" value="Unassembled WGS sequence"/>
</dbReference>
<dbReference type="AlphaFoldDB" id="A0A1J4NAG6"/>
<dbReference type="STRING" id="1844.UG56_006440"/>
<dbReference type="PRINTS" id="PR01438">
    <property type="entry name" value="UNVRSLSTRESS"/>
</dbReference>
<protein>
    <recommendedName>
        <fullName evidence="3">UspA domain-containing protein</fullName>
    </recommendedName>
</protein>
<sequence>MYERDETKVVVGVDGSERNRAAIDYAVTSALATSRPLKLVGVVDVGVPDQPATAEVPGHEWVLLEDIRDQVVAEHPRLSVRTLVRFGHPVSALLASVGERDLLVVGKRGMGPARSMRIGTTALRLAARASSPLVVVPPWWRVGSHHSGAIVVGIDPAADEETALRMAFVEAARSGAPLRVVSAVDLRPMLVWDKVLGAPLYRQWEQRSMASLERLVGPFHDEFPGVAVTVVRDHGHAADVLTDYAGDPQLIVVGRDHHGGSSIGLGAVAREVLNVADVPVLVVPVARPKGLDGSASMSDSTATAAKSLREPAT</sequence>
<organism evidence="4 5">
    <name type="scientific">Nocardioides luteus</name>
    <dbReference type="NCBI Taxonomy" id="1844"/>
    <lineage>
        <taxon>Bacteria</taxon>
        <taxon>Bacillati</taxon>
        <taxon>Actinomycetota</taxon>
        <taxon>Actinomycetes</taxon>
        <taxon>Propionibacteriales</taxon>
        <taxon>Nocardioidaceae</taxon>
        <taxon>Nocardioides</taxon>
    </lineage>
</organism>
<dbReference type="InterPro" id="IPR014729">
    <property type="entry name" value="Rossmann-like_a/b/a_fold"/>
</dbReference>
<evidence type="ECO:0000256" key="2">
    <source>
        <dbReference type="SAM" id="MobiDB-lite"/>
    </source>
</evidence>
<comment type="similarity">
    <text evidence="1">Belongs to the universal stress protein A family.</text>
</comment>
<dbReference type="PANTHER" id="PTHR46268">
    <property type="entry name" value="STRESS RESPONSE PROTEIN NHAX"/>
    <property type="match status" value="1"/>
</dbReference>
<evidence type="ECO:0000313" key="5">
    <source>
        <dbReference type="Proteomes" id="UP000033772"/>
    </source>
</evidence>
<feature type="region of interest" description="Disordered" evidence="2">
    <location>
        <begin position="291"/>
        <end position="313"/>
    </location>
</feature>
<feature type="compositionally biased region" description="Low complexity" evidence="2">
    <location>
        <begin position="294"/>
        <end position="306"/>
    </location>
</feature>
<keyword evidence="5" id="KW-1185">Reference proteome</keyword>
<evidence type="ECO:0000313" key="4">
    <source>
        <dbReference type="EMBL" id="OIJ27640.1"/>
    </source>
</evidence>
<dbReference type="Pfam" id="PF00582">
    <property type="entry name" value="Usp"/>
    <property type="match status" value="2"/>
</dbReference>
<feature type="domain" description="UspA" evidence="3">
    <location>
        <begin position="150"/>
        <end position="284"/>
    </location>
</feature>
<dbReference type="CDD" id="cd00293">
    <property type="entry name" value="USP-like"/>
    <property type="match status" value="2"/>
</dbReference>
<evidence type="ECO:0000259" key="3">
    <source>
        <dbReference type="Pfam" id="PF00582"/>
    </source>
</evidence>
<dbReference type="EMBL" id="JZDQ02000007">
    <property type="protein sequence ID" value="OIJ27640.1"/>
    <property type="molecule type" value="Genomic_DNA"/>
</dbReference>
<dbReference type="PANTHER" id="PTHR46268:SF6">
    <property type="entry name" value="UNIVERSAL STRESS PROTEIN UP12"/>
    <property type="match status" value="1"/>
</dbReference>
<dbReference type="Gene3D" id="3.40.50.620">
    <property type="entry name" value="HUPs"/>
    <property type="match status" value="2"/>
</dbReference>
<dbReference type="SUPFAM" id="SSF52402">
    <property type="entry name" value="Adenine nucleotide alpha hydrolases-like"/>
    <property type="match status" value="2"/>
</dbReference>
<proteinExistence type="inferred from homology"/>
<feature type="domain" description="UspA" evidence="3">
    <location>
        <begin position="8"/>
        <end position="137"/>
    </location>
</feature>
<accession>A0A1J4NAG6</accession>
<gene>
    <name evidence="4" type="ORF">UG56_006440</name>
</gene>